<feature type="non-terminal residue" evidence="2">
    <location>
        <position position="256"/>
    </location>
</feature>
<name>A0ABR3F6Z3_9AGAR</name>
<organism evidence="2 3">
    <name type="scientific">Marasmius crinis-equi</name>
    <dbReference type="NCBI Taxonomy" id="585013"/>
    <lineage>
        <taxon>Eukaryota</taxon>
        <taxon>Fungi</taxon>
        <taxon>Dikarya</taxon>
        <taxon>Basidiomycota</taxon>
        <taxon>Agaricomycotina</taxon>
        <taxon>Agaricomycetes</taxon>
        <taxon>Agaricomycetidae</taxon>
        <taxon>Agaricales</taxon>
        <taxon>Marasmiineae</taxon>
        <taxon>Marasmiaceae</taxon>
        <taxon>Marasmius</taxon>
    </lineage>
</organism>
<dbReference type="PANTHER" id="PTHR12110:SF56">
    <property type="entry name" value="DEHYDRATASE, PUTATIVE (AFU_ORTHOLOGUE AFUA_6G08740)-RELATED"/>
    <property type="match status" value="1"/>
</dbReference>
<gene>
    <name evidence="2" type="ORF">V5O48_010958</name>
</gene>
<dbReference type="Gene3D" id="3.20.20.150">
    <property type="entry name" value="Divalent-metal-dependent TIM barrel enzymes"/>
    <property type="match status" value="1"/>
</dbReference>
<dbReference type="InterPro" id="IPR013022">
    <property type="entry name" value="Xyl_isomerase-like_TIM-brl"/>
</dbReference>
<dbReference type="InterPro" id="IPR050312">
    <property type="entry name" value="IolE/XylAMocC-like"/>
</dbReference>
<accession>A0ABR3F6Z3</accession>
<dbReference type="SUPFAM" id="SSF51658">
    <property type="entry name" value="Xylose isomerase-like"/>
    <property type="match status" value="1"/>
</dbReference>
<dbReference type="Proteomes" id="UP001465976">
    <property type="component" value="Unassembled WGS sequence"/>
</dbReference>
<keyword evidence="3" id="KW-1185">Reference proteome</keyword>
<dbReference type="InterPro" id="IPR036237">
    <property type="entry name" value="Xyl_isomerase-like_sf"/>
</dbReference>
<protein>
    <recommendedName>
        <fullName evidence="1">Xylose isomerase-like TIM barrel domain-containing protein</fullName>
    </recommendedName>
</protein>
<proteinExistence type="predicted"/>
<dbReference type="PANTHER" id="PTHR12110">
    <property type="entry name" value="HYDROXYPYRUVATE ISOMERASE"/>
    <property type="match status" value="1"/>
</dbReference>
<comment type="caution">
    <text evidence="2">The sequence shown here is derived from an EMBL/GenBank/DDBJ whole genome shotgun (WGS) entry which is preliminary data.</text>
</comment>
<sequence>MGIVAIMSSRIPETLRTLFLAGNVQEESYGVKGPQLHLPRCTITKSSTLTTNDVVRHDITPPTKLYVAEDDESDKTIFPKLKTDIAMPIQYRSFSIPTSYASCSIGTNESDTLPFKLQAISQAGFDAIELSMPDILDYGKLLHGRAPDPKDYDSLVEIGKEIKKLATENGLNIMMLQPFANFEGWPKGTPEREDAFDRARGWIRVMEAIETDLLQIGSTDSDPAGITSSFDDMAADLRELADLIAPKGFRIAYENW</sequence>
<evidence type="ECO:0000259" key="1">
    <source>
        <dbReference type="Pfam" id="PF01261"/>
    </source>
</evidence>
<evidence type="ECO:0000313" key="2">
    <source>
        <dbReference type="EMBL" id="KAL0571000.1"/>
    </source>
</evidence>
<dbReference type="EMBL" id="JBAHYK010000841">
    <property type="protein sequence ID" value="KAL0571000.1"/>
    <property type="molecule type" value="Genomic_DNA"/>
</dbReference>
<feature type="domain" description="Xylose isomerase-like TIM barrel" evidence="1">
    <location>
        <begin position="117"/>
        <end position="256"/>
    </location>
</feature>
<reference evidence="2 3" key="1">
    <citation type="submission" date="2024-02" db="EMBL/GenBank/DDBJ databases">
        <title>A draft genome for the cacao thread blight pathogen Marasmius crinis-equi.</title>
        <authorList>
            <person name="Cohen S.P."/>
            <person name="Baruah I.K."/>
            <person name="Amoako-Attah I."/>
            <person name="Bukari Y."/>
            <person name="Meinhardt L.W."/>
            <person name="Bailey B.A."/>
        </authorList>
    </citation>
    <scope>NUCLEOTIDE SEQUENCE [LARGE SCALE GENOMIC DNA]</scope>
    <source>
        <strain evidence="2 3">GH-76</strain>
    </source>
</reference>
<evidence type="ECO:0000313" key="3">
    <source>
        <dbReference type="Proteomes" id="UP001465976"/>
    </source>
</evidence>
<dbReference type="Pfam" id="PF01261">
    <property type="entry name" value="AP_endonuc_2"/>
    <property type="match status" value="1"/>
</dbReference>